<reference evidence="1" key="1">
    <citation type="submission" date="2018-01" db="EMBL/GenBank/DDBJ databases">
        <authorList>
            <person name="Regsiter A."/>
            <person name="William W."/>
        </authorList>
    </citation>
    <scope>NUCLEOTIDE SEQUENCE</scope>
    <source>
        <strain evidence="1">TRIP AH-1</strain>
    </source>
</reference>
<evidence type="ECO:0000313" key="1">
    <source>
        <dbReference type="EMBL" id="SPD72665.1"/>
    </source>
</evidence>
<name>A0A445MT96_9BACT</name>
<protein>
    <submittedName>
        <fullName evidence="1">Uncharacterized protein</fullName>
    </submittedName>
</protein>
<proteinExistence type="predicted"/>
<dbReference type="AlphaFoldDB" id="A0A445MT96"/>
<accession>A0A445MT96</accession>
<sequence length="156" mass="17553">MKIVWKIIIFSVSLSCLYGYGVCLDSEDIIRLKRAQVDDETLQLIVQERVIETCSLSVDDIVFLKKSGIANRTIRSIIESKSSVSSPDEIEYGEGINNIRSISVKDIVYLKDNGISDEVIQSIVSRSGDADDAQERKAWEMLENMGVVIDKREGYE</sequence>
<organism evidence="1">
    <name type="scientific">uncultured Desulfobacterium sp</name>
    <dbReference type="NCBI Taxonomy" id="201089"/>
    <lineage>
        <taxon>Bacteria</taxon>
        <taxon>Pseudomonadati</taxon>
        <taxon>Thermodesulfobacteriota</taxon>
        <taxon>Desulfobacteria</taxon>
        <taxon>Desulfobacterales</taxon>
        <taxon>Desulfobacteriaceae</taxon>
        <taxon>Desulfobacterium</taxon>
        <taxon>environmental samples</taxon>
    </lineage>
</organism>
<gene>
    <name evidence="1" type="ORF">PITCH_A1470014</name>
</gene>
<dbReference type="EMBL" id="OJIN01000054">
    <property type="protein sequence ID" value="SPD72665.1"/>
    <property type="molecule type" value="Genomic_DNA"/>
</dbReference>